<feature type="domain" description="Golgi pH regulator conserved" evidence="7">
    <location>
        <begin position="181"/>
        <end position="246"/>
    </location>
</feature>
<evidence type="ECO:0000256" key="4">
    <source>
        <dbReference type="ARBA" id="ARBA00023136"/>
    </source>
</evidence>
<dbReference type="FunCoup" id="A0A5J5EF94">
    <property type="interactions" value="181"/>
</dbReference>
<proteinExistence type="predicted"/>
<feature type="transmembrane region" description="Helical" evidence="5">
    <location>
        <begin position="187"/>
        <end position="207"/>
    </location>
</feature>
<dbReference type="InterPro" id="IPR015672">
    <property type="entry name" value="GPHR/GTG"/>
</dbReference>
<keyword evidence="2 5" id="KW-0812">Transmembrane</keyword>
<evidence type="ECO:0000256" key="1">
    <source>
        <dbReference type="ARBA" id="ARBA00004141"/>
    </source>
</evidence>
<evidence type="ECO:0000256" key="5">
    <source>
        <dbReference type="SAM" id="Phobius"/>
    </source>
</evidence>
<dbReference type="Pfam" id="PF12430">
    <property type="entry name" value="ABA_GPCR"/>
    <property type="match status" value="1"/>
</dbReference>
<comment type="subcellular location">
    <subcellularLocation>
        <location evidence="1">Membrane</location>
        <topology evidence="1">Multi-pass membrane protein</topology>
    </subcellularLocation>
</comment>
<evidence type="ECO:0000256" key="3">
    <source>
        <dbReference type="ARBA" id="ARBA00022989"/>
    </source>
</evidence>
<feature type="transmembrane region" description="Helical" evidence="5">
    <location>
        <begin position="74"/>
        <end position="94"/>
    </location>
</feature>
<feature type="transmembrane region" description="Helical" evidence="5">
    <location>
        <begin position="381"/>
        <end position="402"/>
    </location>
</feature>
<accession>A0A5J5EF94</accession>
<keyword evidence="8" id="KW-0675">Receptor</keyword>
<evidence type="ECO:0000313" key="9">
    <source>
        <dbReference type="Proteomes" id="UP000326924"/>
    </source>
</evidence>
<feature type="transmembrane region" description="Helical" evidence="5">
    <location>
        <begin position="145"/>
        <end position="162"/>
    </location>
</feature>
<dbReference type="OrthoDB" id="264392at2759"/>
<dbReference type="PANTHER" id="PTHR15948:SF0">
    <property type="entry name" value="GOLGI PH REGULATOR A-RELATED"/>
    <property type="match status" value="1"/>
</dbReference>
<dbReference type="AlphaFoldDB" id="A0A5J5EF94"/>
<reference evidence="8 9" key="1">
    <citation type="submission" date="2019-09" db="EMBL/GenBank/DDBJ databases">
        <title>Draft genome of the ectomycorrhizal ascomycete Sphaerosporella brunnea.</title>
        <authorList>
            <consortium name="DOE Joint Genome Institute"/>
            <person name="Benucci G.M."/>
            <person name="Marozzi G."/>
            <person name="Antonielli L."/>
            <person name="Sanchez S."/>
            <person name="Marco P."/>
            <person name="Wang X."/>
            <person name="Falini L.B."/>
            <person name="Barry K."/>
            <person name="Haridas S."/>
            <person name="Lipzen A."/>
            <person name="Labutti K."/>
            <person name="Grigoriev I.V."/>
            <person name="Murat C."/>
            <person name="Martin F."/>
            <person name="Albertini E."/>
            <person name="Donnini D."/>
            <person name="Bonito G."/>
        </authorList>
    </citation>
    <scope>NUCLEOTIDE SEQUENCE [LARGE SCALE GENOMIC DNA]</scope>
    <source>
        <strain evidence="8 9">Sb_GMNB300</strain>
    </source>
</reference>
<dbReference type="EMBL" id="VXIS01000348">
    <property type="protein sequence ID" value="KAA8894322.1"/>
    <property type="molecule type" value="Genomic_DNA"/>
</dbReference>
<feature type="domain" description="Abscisic acid G-protein coupled receptor-like" evidence="6">
    <location>
        <begin position="314"/>
        <end position="491"/>
    </location>
</feature>
<evidence type="ECO:0000256" key="2">
    <source>
        <dbReference type="ARBA" id="ARBA00022692"/>
    </source>
</evidence>
<gene>
    <name evidence="8" type="ORF">FN846DRAFT_913023</name>
</gene>
<feature type="transmembrane region" description="Helical" evidence="5">
    <location>
        <begin position="326"/>
        <end position="348"/>
    </location>
</feature>
<evidence type="ECO:0000259" key="6">
    <source>
        <dbReference type="Pfam" id="PF12430"/>
    </source>
</evidence>
<evidence type="ECO:0000313" key="8">
    <source>
        <dbReference type="EMBL" id="KAA8894322.1"/>
    </source>
</evidence>
<dbReference type="Pfam" id="PF12537">
    <property type="entry name" value="GPHR_N"/>
    <property type="match status" value="1"/>
</dbReference>
<protein>
    <submittedName>
        <fullName evidence="8">Abscisic acid G-protein coupled receptor-domain-containing protein</fullName>
    </submittedName>
</protein>
<organism evidence="8 9">
    <name type="scientific">Sphaerosporella brunnea</name>
    <dbReference type="NCBI Taxonomy" id="1250544"/>
    <lineage>
        <taxon>Eukaryota</taxon>
        <taxon>Fungi</taxon>
        <taxon>Dikarya</taxon>
        <taxon>Ascomycota</taxon>
        <taxon>Pezizomycotina</taxon>
        <taxon>Pezizomycetes</taxon>
        <taxon>Pezizales</taxon>
        <taxon>Pyronemataceae</taxon>
        <taxon>Sphaerosporella</taxon>
    </lineage>
</organism>
<keyword evidence="3 5" id="KW-1133">Transmembrane helix</keyword>
<dbReference type="GO" id="GO:0016020">
    <property type="term" value="C:membrane"/>
    <property type="evidence" value="ECO:0007669"/>
    <property type="project" value="UniProtKB-SubCell"/>
</dbReference>
<dbReference type="Proteomes" id="UP000326924">
    <property type="component" value="Unassembled WGS sequence"/>
</dbReference>
<feature type="transmembrane region" description="Helical" evidence="5">
    <location>
        <begin position="423"/>
        <end position="442"/>
    </location>
</feature>
<keyword evidence="9" id="KW-1185">Reference proteome</keyword>
<feature type="transmembrane region" description="Helical" evidence="5">
    <location>
        <begin position="470"/>
        <end position="489"/>
    </location>
</feature>
<dbReference type="InterPro" id="IPR025969">
    <property type="entry name" value="ABA_GPCR_dom"/>
</dbReference>
<dbReference type="PANTHER" id="PTHR15948">
    <property type="entry name" value="G-PROTEIN COUPLED RECEPTOR 89-RELATED"/>
    <property type="match status" value="1"/>
</dbReference>
<keyword evidence="4 5" id="KW-0472">Membrane</keyword>
<evidence type="ECO:0000259" key="7">
    <source>
        <dbReference type="Pfam" id="PF12537"/>
    </source>
</evidence>
<dbReference type="InParanoid" id="A0A5J5EF94"/>
<sequence length="511" mass="56196">MGPEPPSMGFGAPEKCDDECIPHRAPSTPHLLFASLPFVLTFSVICIVVLHRLFPALCGAGSRRDLESRLRKRISAIAFSTTLGATGVLAELVLCEVSDWVDSDARQLAFRTVVSVLLVCLIAVIPLLELYSLVEGRWNRTRRTAVVIGGFTAWLWIFWTLGDKLPIRSEKMGLWATNSRTLSEECLARVGVVGVSLMALLSGFGCVSTPWHSFIAKQRQVSDADISRAQAGLDATTELLNGKRNKLRYIEKRMQERDSSQESLMTKMMSTLRGDPDSQEHAVLLKEVAGLETMRISLSSELAELQRHLAFQQYARSATGRILTTVYWGFSVYCIYRIAATTLAHLPLLGRSSSFSRSDPINNVLALLAAYWDPHLDRAAWSRQIGFLLSGVIIAGSFGSVMTTLKMVMRVAPAVKGDNHPNLALFFSQISAVYVLASALLLRSNLPPSMSTVITESLGAPLDPSFVDHWFDGLFLFAALLTAVALVAVRKLRAAWEPELDLESGTLTKQL</sequence>
<dbReference type="InterPro" id="IPR022535">
    <property type="entry name" value="Golgi_pH-regulator_cons_dom"/>
</dbReference>
<comment type="caution">
    <text evidence="8">The sequence shown here is derived from an EMBL/GenBank/DDBJ whole genome shotgun (WGS) entry which is preliminary data.</text>
</comment>
<feature type="transmembrane region" description="Helical" evidence="5">
    <location>
        <begin position="114"/>
        <end position="133"/>
    </location>
</feature>
<name>A0A5J5EF94_9PEZI</name>
<feature type="transmembrane region" description="Helical" evidence="5">
    <location>
        <begin position="31"/>
        <end position="54"/>
    </location>
</feature>